<dbReference type="Pfam" id="PF01061">
    <property type="entry name" value="ABC2_membrane"/>
    <property type="match status" value="1"/>
</dbReference>
<comment type="similarity">
    <text evidence="2 9">Belongs to the ABC-2 integral membrane protein family.</text>
</comment>
<evidence type="ECO:0000259" key="10">
    <source>
        <dbReference type="PROSITE" id="PS51012"/>
    </source>
</evidence>
<dbReference type="Proteomes" id="UP000194153">
    <property type="component" value="Unassembled WGS sequence"/>
</dbReference>
<organism evidence="11 12">
    <name type="scientific">Geoanaerobacter pelophilus</name>
    <dbReference type="NCBI Taxonomy" id="60036"/>
    <lineage>
        <taxon>Bacteria</taxon>
        <taxon>Pseudomonadati</taxon>
        <taxon>Thermodesulfobacteriota</taxon>
        <taxon>Desulfuromonadia</taxon>
        <taxon>Geobacterales</taxon>
        <taxon>Geobacteraceae</taxon>
        <taxon>Geoanaerobacter</taxon>
    </lineage>
</organism>
<keyword evidence="5" id="KW-0997">Cell inner membrane</keyword>
<evidence type="ECO:0000256" key="1">
    <source>
        <dbReference type="ARBA" id="ARBA00004429"/>
    </source>
</evidence>
<gene>
    <name evidence="11" type="ORF">GPEL0_01r2122</name>
</gene>
<feature type="transmembrane region" description="Helical" evidence="9">
    <location>
        <begin position="244"/>
        <end position="267"/>
    </location>
</feature>
<comment type="subcellular location">
    <subcellularLocation>
        <location evidence="1">Cell inner membrane</location>
        <topology evidence="1">Multi-pass membrane protein</topology>
    </subcellularLocation>
    <subcellularLocation>
        <location evidence="9">Cell membrane</location>
        <topology evidence="9">Multi-pass membrane protein</topology>
    </subcellularLocation>
</comment>
<dbReference type="InterPro" id="IPR047817">
    <property type="entry name" value="ABC2_TM_bact-type"/>
</dbReference>
<evidence type="ECO:0000256" key="9">
    <source>
        <dbReference type="RuleBase" id="RU361157"/>
    </source>
</evidence>
<name>A0ABQ0MHT9_9BACT</name>
<feature type="domain" description="ABC transmembrane type-2" evidence="10">
    <location>
        <begin position="49"/>
        <end position="270"/>
    </location>
</feature>
<keyword evidence="8 9" id="KW-0472">Membrane</keyword>
<keyword evidence="4 9" id="KW-1003">Cell membrane</keyword>
<dbReference type="PANTHER" id="PTHR30413">
    <property type="entry name" value="INNER MEMBRANE TRANSPORT PERMEASE"/>
    <property type="match status" value="1"/>
</dbReference>
<reference evidence="12" key="2">
    <citation type="submission" date="2017-05" db="EMBL/GenBank/DDBJ databases">
        <title>Draft genome sequence of Geobacter pelophilus, a iron(III)-reducing bacteria.</title>
        <authorList>
            <person name="Aoyagi T."/>
            <person name="Koike H."/>
            <person name="Morita T."/>
            <person name="Sato Y."/>
            <person name="Habe H."/>
            <person name="Hori T."/>
        </authorList>
    </citation>
    <scope>NUCLEOTIDE SEQUENCE [LARGE SCALE GENOMIC DNA]</scope>
    <source>
        <strain evidence="12">Drf2</strain>
    </source>
</reference>
<dbReference type="PROSITE" id="PS51012">
    <property type="entry name" value="ABC_TM2"/>
    <property type="match status" value="1"/>
</dbReference>
<evidence type="ECO:0000313" key="11">
    <source>
        <dbReference type="EMBL" id="GAW66663.1"/>
    </source>
</evidence>
<evidence type="ECO:0000256" key="3">
    <source>
        <dbReference type="ARBA" id="ARBA00022448"/>
    </source>
</evidence>
<feature type="transmembrane region" description="Helical" evidence="9">
    <location>
        <begin position="191"/>
        <end position="213"/>
    </location>
</feature>
<comment type="caution">
    <text evidence="11">The sequence shown here is derived from an EMBL/GenBank/DDBJ whole genome shotgun (WGS) entry which is preliminary data.</text>
</comment>
<accession>A0ABQ0MHT9</accession>
<reference evidence="11 12" key="1">
    <citation type="submission" date="2017-04" db="EMBL/GenBank/DDBJ databases">
        <authorList>
            <consortium name="Geobacter pelophilus Genome Sequencing"/>
            <person name="Aoyagi T."/>
            <person name="Koike H."/>
            <person name="Hori T."/>
        </authorList>
    </citation>
    <scope>NUCLEOTIDE SEQUENCE [LARGE SCALE GENOMIC DNA]</scope>
    <source>
        <strain evidence="11 12">Drf2</strain>
    </source>
</reference>
<dbReference type="PANTHER" id="PTHR30413:SF8">
    <property type="entry name" value="TRANSPORT PERMEASE PROTEIN"/>
    <property type="match status" value="1"/>
</dbReference>
<keyword evidence="3 9" id="KW-0813">Transport</keyword>
<sequence length="278" mass="31422">MAREETLQEILIEPDAPALHYWRDLWRYRELLWFLVWRDVLVRYKQTAVGVLWTVLRPLLAMAAFTVVFGVLAKMPSGAVPYPLLVFAGLLPWTFFSNALSESSASLIGNANLLTKVYFPRLIVPLGSILASLVDLVISLLLMVGLMLWYGFLPDWRIAALPLFLVLCCLSVCGAGLWCAALNVKYRDFRYLVPFLLQFGLYVSPVGFSTTVVPDSWRLLYSLNPMVGVIDGFRWALLGGRGEIFWPGVALSTLLSLFLLCTGLWFFRRTERTMADVI</sequence>
<proteinExistence type="inferred from homology"/>
<evidence type="ECO:0000256" key="6">
    <source>
        <dbReference type="ARBA" id="ARBA00022692"/>
    </source>
</evidence>
<dbReference type="InterPro" id="IPR013525">
    <property type="entry name" value="ABC2_TM"/>
</dbReference>
<feature type="transmembrane region" description="Helical" evidence="9">
    <location>
        <begin position="158"/>
        <end position="179"/>
    </location>
</feature>
<feature type="transmembrane region" description="Helical" evidence="9">
    <location>
        <begin position="51"/>
        <end position="73"/>
    </location>
</feature>
<feature type="transmembrane region" description="Helical" evidence="9">
    <location>
        <begin position="79"/>
        <end position="101"/>
    </location>
</feature>
<evidence type="ECO:0000256" key="8">
    <source>
        <dbReference type="ARBA" id="ARBA00023136"/>
    </source>
</evidence>
<evidence type="ECO:0000256" key="5">
    <source>
        <dbReference type="ARBA" id="ARBA00022519"/>
    </source>
</evidence>
<keyword evidence="7 9" id="KW-1133">Transmembrane helix</keyword>
<keyword evidence="6 9" id="KW-0812">Transmembrane</keyword>
<evidence type="ECO:0000256" key="4">
    <source>
        <dbReference type="ARBA" id="ARBA00022475"/>
    </source>
</evidence>
<feature type="transmembrane region" description="Helical" evidence="9">
    <location>
        <begin position="122"/>
        <end position="152"/>
    </location>
</feature>
<evidence type="ECO:0000256" key="7">
    <source>
        <dbReference type="ARBA" id="ARBA00022989"/>
    </source>
</evidence>
<dbReference type="EMBL" id="BDQG01000001">
    <property type="protein sequence ID" value="GAW66663.1"/>
    <property type="molecule type" value="Genomic_DNA"/>
</dbReference>
<keyword evidence="12" id="KW-1185">Reference proteome</keyword>
<protein>
    <recommendedName>
        <fullName evidence="9">Transport permease protein</fullName>
    </recommendedName>
</protein>
<evidence type="ECO:0000256" key="2">
    <source>
        <dbReference type="ARBA" id="ARBA00007783"/>
    </source>
</evidence>
<evidence type="ECO:0000313" key="12">
    <source>
        <dbReference type="Proteomes" id="UP000194153"/>
    </source>
</evidence>
<dbReference type="RefSeq" id="WP_085812997.1">
    <property type="nucleotide sequence ID" value="NZ_BDQG01000001.1"/>
</dbReference>